<protein>
    <submittedName>
        <fullName evidence="3">SPFH domain-containing protein</fullName>
    </submittedName>
</protein>
<dbReference type="InterPro" id="IPR036013">
    <property type="entry name" value="Band_7/SPFH_dom_sf"/>
</dbReference>
<gene>
    <name evidence="3" type="ORF">FSB76_00725</name>
</gene>
<dbReference type="CDD" id="cd03408">
    <property type="entry name" value="SPFH_like_u1"/>
    <property type="match status" value="1"/>
</dbReference>
<reference evidence="3 4" key="1">
    <citation type="journal article" date="2013" name="J. Microbiol.">
        <title>Mucilaginibacter ginsenosidivorax sp. nov., with ginsenoside converting activity isolated from sediment.</title>
        <authorList>
            <person name="Kim J.K."/>
            <person name="Choi T.E."/>
            <person name="Liu Q.M."/>
            <person name="Park H.Y."/>
            <person name="Yi T.H."/>
            <person name="Yoon M.H."/>
            <person name="Kim S.C."/>
            <person name="Im W.T."/>
        </authorList>
    </citation>
    <scope>NUCLEOTIDE SEQUENCE [LARGE SCALE GENOMIC DNA]</scope>
    <source>
        <strain evidence="3 4">KHI28</strain>
    </source>
</reference>
<dbReference type="InterPro" id="IPR033880">
    <property type="entry name" value="SPFH_YdjI"/>
</dbReference>
<dbReference type="KEGG" id="mgk:FSB76_00725"/>
<name>A0A5B8W981_9SPHI</name>
<evidence type="ECO:0000259" key="2">
    <source>
        <dbReference type="Pfam" id="PF13421"/>
    </source>
</evidence>
<dbReference type="RefSeq" id="WP_147060797.1">
    <property type="nucleotide sequence ID" value="NZ_CP042437.1"/>
</dbReference>
<keyword evidence="4" id="KW-1185">Reference proteome</keyword>
<dbReference type="PANTHER" id="PTHR37826">
    <property type="entry name" value="FLOTILLIN BAND_7_5 DOMAIN PROTEIN"/>
    <property type="match status" value="1"/>
</dbReference>
<organism evidence="3 4">
    <name type="scientific">Mucilaginibacter ginsenosidivorax</name>
    <dbReference type="NCBI Taxonomy" id="862126"/>
    <lineage>
        <taxon>Bacteria</taxon>
        <taxon>Pseudomonadati</taxon>
        <taxon>Bacteroidota</taxon>
        <taxon>Sphingobacteriia</taxon>
        <taxon>Sphingobacteriales</taxon>
        <taxon>Sphingobacteriaceae</taxon>
        <taxon>Mucilaginibacter</taxon>
    </lineage>
</organism>
<proteinExistence type="predicted"/>
<dbReference type="SUPFAM" id="SSF117892">
    <property type="entry name" value="Band 7/SPFH domain"/>
    <property type="match status" value="1"/>
</dbReference>
<dbReference type="PANTHER" id="PTHR37826:SF2">
    <property type="entry name" value="ZINC-RIBBON DOMAIN-CONTAINING PROTEIN"/>
    <property type="match status" value="1"/>
</dbReference>
<dbReference type="AlphaFoldDB" id="A0A5B8W981"/>
<accession>A0A5B8W981</accession>
<dbReference type="Gene3D" id="3.30.479.30">
    <property type="entry name" value="Band 7 domain"/>
    <property type="match status" value="1"/>
</dbReference>
<dbReference type="OrthoDB" id="9764015at2"/>
<dbReference type="Pfam" id="PF09851">
    <property type="entry name" value="SHOCT"/>
    <property type="match status" value="1"/>
</dbReference>
<feature type="domain" description="SHOCT" evidence="1">
    <location>
        <begin position="300"/>
        <end position="327"/>
    </location>
</feature>
<evidence type="ECO:0000259" key="1">
    <source>
        <dbReference type="Pfam" id="PF09851"/>
    </source>
</evidence>
<sequence length="330" mass="36709">MPELVEVLEFLDNSGSVMVKRIPDNGPTEIKWGAQLTVRETQEAIFFRDGQVVDVFAAGRYMLETRNFPVITKWVTSFAYGPNSPFRAEVYFTNKKLFTNLKWGTQEPILFADRDLKMVRLRAFGNYTIQISDSRVFVNQIVGTMGMYQDADIADYLKNIIVSKLTAILGKQAQSVMDLPSAYDTINENVKAALQPDFQDLGLSLHNFYVGSISVPEEVQEMIDQRAGMSALGNMDEFMKYKMAMSIQDAANNVNGIAGQTVGGGVGLGMGFMMPQMVQQAMAPAIQPNTSMPEQKSPIEKLKDIKSLLDLGIITQAEFDQKKAQLLSLI</sequence>
<evidence type="ECO:0000313" key="4">
    <source>
        <dbReference type="Proteomes" id="UP000321362"/>
    </source>
</evidence>
<feature type="domain" description="SPFH" evidence="2">
    <location>
        <begin position="28"/>
        <end position="230"/>
    </location>
</feature>
<dbReference type="InterPro" id="IPR018649">
    <property type="entry name" value="SHOCT"/>
</dbReference>
<dbReference type="Proteomes" id="UP000321362">
    <property type="component" value="Chromosome"/>
</dbReference>
<evidence type="ECO:0000313" key="3">
    <source>
        <dbReference type="EMBL" id="QEC80353.1"/>
    </source>
</evidence>
<dbReference type="Pfam" id="PF13421">
    <property type="entry name" value="Band_7_1"/>
    <property type="match status" value="1"/>
</dbReference>
<dbReference type="EMBL" id="CP042437">
    <property type="protein sequence ID" value="QEC80353.1"/>
    <property type="molecule type" value="Genomic_DNA"/>
</dbReference>